<comment type="similarity">
    <text evidence="1 8">Belongs to the WD repeat DDB2/WDR76 family.</text>
</comment>
<dbReference type="Gene3D" id="2.130.10.10">
    <property type="entry name" value="YVTN repeat-like/Quinoprotein amine dehydrogenase"/>
    <property type="match status" value="1"/>
</dbReference>
<dbReference type="PANTHER" id="PTHR14773">
    <property type="entry name" value="WD REPEAT-CONTAINING PROTEIN 76"/>
    <property type="match status" value="1"/>
</dbReference>
<organism evidence="10 11">
    <name type="scientific">Arxiozyma heterogenica</name>
    <dbReference type="NCBI Taxonomy" id="278026"/>
    <lineage>
        <taxon>Eukaryota</taxon>
        <taxon>Fungi</taxon>
        <taxon>Dikarya</taxon>
        <taxon>Ascomycota</taxon>
        <taxon>Saccharomycotina</taxon>
        <taxon>Saccharomycetes</taxon>
        <taxon>Saccharomycetales</taxon>
        <taxon>Saccharomycetaceae</taxon>
        <taxon>Arxiozyma</taxon>
    </lineage>
</organism>
<feature type="compositionally biased region" description="Polar residues" evidence="9">
    <location>
        <begin position="80"/>
        <end position="90"/>
    </location>
</feature>
<accession>A0AAN7WQQ0</accession>
<dbReference type="GO" id="GO:0005634">
    <property type="term" value="C:nucleus"/>
    <property type="evidence" value="ECO:0007669"/>
    <property type="project" value="TreeGrafter"/>
</dbReference>
<keyword evidence="11" id="KW-1185">Reference proteome</keyword>
<evidence type="ECO:0000256" key="8">
    <source>
        <dbReference type="RuleBase" id="RU365004"/>
    </source>
</evidence>
<gene>
    <name evidence="10" type="ORF">RI543_002471</name>
</gene>
<protein>
    <recommendedName>
        <fullName evidence="2 8">DNA damage-binding protein CMR1</fullName>
    </recommendedName>
</protein>
<evidence type="ECO:0000256" key="9">
    <source>
        <dbReference type="SAM" id="MobiDB-lite"/>
    </source>
</evidence>
<sequence length="521" mass="59513">MNNTNKELTSFQKKRLENIKRNNDLLKKLNLNNIINLPKDTQLRSPNHQRKKQVKSVSKTTKRVKKEKPAAIPTRRSRRLQGQSATINGDETSKYLDDNLEPKKNVSNGENNMSPAPWEDIKILGDVKLTDIIQDTEKLDKLNSLKLSSGDFFNELREFQRKQSNNVDQGELMSLSDKYESMNMIEAKVIYERISSLYTHPDKNQKIIIAGDVSGNIGLWNANFKQFIEDNYDPDEDITRFQLFNKNISKIDCFPNQSENLLATSYDGRVRSINLESLKSDELITLKNEYDDILGVSDYQFSYSDHNMLYITTLSGEFTQLDVRENNKSITFKRLADKKIGSMCINPQKPYQIATGSLDRTLKLWDIRKIVKEPEWSQYDDFSSYEVVAKYDSRLSVSAVSFSPNDNTLVCNGYDDTIRLFDVSDTGLTSEDLVPKLTIKHNCQTGRWTSILKAKFKPNKNIFAIANMSRAIDIYTSQGQQLAHMRTPTVPAVVSWHPSQSWITGGNSSGKVFLFAESPST</sequence>
<dbReference type="InterPro" id="IPR036322">
    <property type="entry name" value="WD40_repeat_dom_sf"/>
</dbReference>
<dbReference type="GO" id="GO:0006974">
    <property type="term" value="P:DNA damage response"/>
    <property type="evidence" value="ECO:0007669"/>
    <property type="project" value="UniProtKB-KW"/>
</dbReference>
<feature type="region of interest" description="Disordered" evidence="9">
    <location>
        <begin position="40"/>
        <end position="113"/>
    </location>
</feature>
<dbReference type="PROSITE" id="PS50082">
    <property type="entry name" value="WD_REPEATS_2"/>
    <property type="match status" value="2"/>
</dbReference>
<evidence type="ECO:0000256" key="4">
    <source>
        <dbReference type="ARBA" id="ARBA00022737"/>
    </source>
</evidence>
<dbReference type="PROSITE" id="PS00678">
    <property type="entry name" value="WD_REPEATS_1"/>
    <property type="match status" value="1"/>
</dbReference>
<comment type="caution">
    <text evidence="10">The sequence shown here is derived from an EMBL/GenBank/DDBJ whole genome shotgun (WGS) entry which is preliminary data.</text>
</comment>
<feature type="compositionally biased region" description="Basic and acidic residues" evidence="9">
    <location>
        <begin position="91"/>
        <end position="104"/>
    </location>
</feature>
<dbReference type="EMBL" id="JAWIZZ010000045">
    <property type="protein sequence ID" value="KAK5779932.1"/>
    <property type="molecule type" value="Genomic_DNA"/>
</dbReference>
<reference evidence="11" key="1">
    <citation type="submission" date="2023-07" db="EMBL/GenBank/DDBJ databases">
        <title>A draft genome of Kazachstania heterogenica Y-27499.</title>
        <authorList>
            <person name="Donic C."/>
            <person name="Kralova J.S."/>
            <person name="Fidel L."/>
            <person name="Ben-Dor S."/>
            <person name="Jung S."/>
        </authorList>
    </citation>
    <scope>NUCLEOTIDE SEQUENCE [LARGE SCALE GENOMIC DNA]</scope>
    <source>
        <strain evidence="11">Y27499</strain>
    </source>
</reference>
<feature type="repeat" description="WD" evidence="7">
    <location>
        <begin position="397"/>
        <end position="431"/>
    </location>
</feature>
<evidence type="ECO:0000256" key="1">
    <source>
        <dbReference type="ARBA" id="ARBA00005434"/>
    </source>
</evidence>
<name>A0AAN7WQQ0_9SACH</name>
<dbReference type="GO" id="GO:2000001">
    <property type="term" value="P:regulation of DNA damage checkpoint"/>
    <property type="evidence" value="ECO:0007669"/>
    <property type="project" value="TreeGrafter"/>
</dbReference>
<proteinExistence type="inferred from homology"/>
<dbReference type="InterPro" id="IPR019775">
    <property type="entry name" value="WD40_repeat_CS"/>
</dbReference>
<dbReference type="GO" id="GO:0003677">
    <property type="term" value="F:DNA binding"/>
    <property type="evidence" value="ECO:0007669"/>
    <property type="project" value="UniProtKB-UniRule"/>
</dbReference>
<feature type="repeat" description="WD" evidence="7">
    <location>
        <begin position="353"/>
        <end position="368"/>
    </location>
</feature>
<evidence type="ECO:0000256" key="3">
    <source>
        <dbReference type="ARBA" id="ARBA00022574"/>
    </source>
</evidence>
<evidence type="ECO:0000313" key="10">
    <source>
        <dbReference type="EMBL" id="KAK5779932.1"/>
    </source>
</evidence>
<evidence type="ECO:0000256" key="6">
    <source>
        <dbReference type="ARBA" id="ARBA00023125"/>
    </source>
</evidence>
<feature type="compositionally biased region" description="Basic residues" evidence="9">
    <location>
        <begin position="47"/>
        <end position="66"/>
    </location>
</feature>
<keyword evidence="3 7" id="KW-0853">WD repeat</keyword>
<evidence type="ECO:0000256" key="2">
    <source>
        <dbReference type="ARBA" id="ARBA00021132"/>
    </source>
</evidence>
<dbReference type="SMART" id="SM00320">
    <property type="entry name" value="WD40"/>
    <property type="match status" value="4"/>
</dbReference>
<dbReference type="PANTHER" id="PTHR14773:SF0">
    <property type="entry name" value="WD REPEAT-CONTAINING PROTEIN 76"/>
    <property type="match status" value="1"/>
</dbReference>
<keyword evidence="6 8" id="KW-0238">DNA-binding</keyword>
<dbReference type="Pfam" id="PF00400">
    <property type="entry name" value="WD40"/>
    <property type="match status" value="2"/>
</dbReference>
<evidence type="ECO:0000256" key="7">
    <source>
        <dbReference type="PROSITE-ProRule" id="PRU00221"/>
    </source>
</evidence>
<comment type="function">
    <text evidence="8">DNA-binding protein that binds to both single- and double-stranded DNA. Binds preferentially to UV-damaged DNA. May be involved in DNA-metabolic processes.</text>
</comment>
<dbReference type="SUPFAM" id="SSF50978">
    <property type="entry name" value="WD40 repeat-like"/>
    <property type="match status" value="1"/>
</dbReference>
<dbReference type="InterPro" id="IPR050853">
    <property type="entry name" value="WD_repeat_DNA-damage-binding"/>
</dbReference>
<keyword evidence="5 8" id="KW-0227">DNA damage</keyword>
<dbReference type="AlphaFoldDB" id="A0AAN7WQQ0"/>
<evidence type="ECO:0000313" key="11">
    <source>
        <dbReference type="Proteomes" id="UP001306508"/>
    </source>
</evidence>
<dbReference type="InterPro" id="IPR015943">
    <property type="entry name" value="WD40/YVTN_repeat-like_dom_sf"/>
</dbReference>
<dbReference type="InterPro" id="IPR001680">
    <property type="entry name" value="WD40_rpt"/>
</dbReference>
<evidence type="ECO:0000256" key="5">
    <source>
        <dbReference type="ARBA" id="ARBA00022763"/>
    </source>
</evidence>
<dbReference type="Proteomes" id="UP001306508">
    <property type="component" value="Unassembled WGS sequence"/>
</dbReference>
<keyword evidence="4" id="KW-0677">Repeat</keyword>